<evidence type="ECO:0000313" key="1">
    <source>
        <dbReference type="EMBL" id="MCE0745219.1"/>
    </source>
</evidence>
<sequence length="358" mass="40232">MSLLSLDSASIPQSVSSNVNIKDANGNALIPYHVKIINSRLSEACTFNATIPIDTKYNSIPFFDDGNSVDIYAKTTSSGSGNTTSEDKLFSGKIDRSTFNPPKRILNLSGRDWSASLINYEISGESFLNMTASDAISHLATQVGLSTDIDKTSGFIGQFYQYEHKAHGLSGMHRYQTAWDLCVGMQHEYGYDLWVDNKTLYFKKRQENDNIVNLEWNKQTENSDSYQRAILDINLLSNQIYSENIYVKISSWDARQKTTHSAQYPEDITSGHAFNFTAPIGTTTDQCKNLAQRRYNEIMAHGKNVELHLHPYLNISTRQLVKLNGTGTSFDSVVYTVDQVIIEYSGKSITKKAILRPR</sequence>
<dbReference type="Proteomes" id="UP001521074">
    <property type="component" value="Unassembled WGS sequence"/>
</dbReference>
<comment type="caution">
    <text evidence="1">The sequence shown here is derived from an EMBL/GenBank/DDBJ whole genome shotgun (WGS) entry which is preliminary data.</text>
</comment>
<keyword evidence="2" id="KW-1185">Reference proteome</keyword>
<dbReference type="RefSeq" id="WP_232878907.1">
    <property type="nucleotide sequence ID" value="NZ_JAJSOJ010000064.1"/>
</dbReference>
<evidence type="ECO:0000313" key="2">
    <source>
        <dbReference type="Proteomes" id="UP001521074"/>
    </source>
</evidence>
<organism evidence="1 2">
    <name type="scientific">Acetobacter sicerae</name>
    <dbReference type="NCBI Taxonomy" id="85325"/>
    <lineage>
        <taxon>Bacteria</taxon>
        <taxon>Pseudomonadati</taxon>
        <taxon>Pseudomonadota</taxon>
        <taxon>Alphaproteobacteria</taxon>
        <taxon>Acetobacterales</taxon>
        <taxon>Acetobacteraceae</taxon>
        <taxon>Acetobacter</taxon>
    </lineage>
</organism>
<protein>
    <submittedName>
        <fullName evidence="1">Uncharacterized protein</fullName>
    </submittedName>
</protein>
<name>A0ABS8W109_9PROT</name>
<dbReference type="EMBL" id="JAJSOJ010000064">
    <property type="protein sequence ID" value="MCE0745219.1"/>
    <property type="molecule type" value="Genomic_DNA"/>
</dbReference>
<accession>A0ABS8W109</accession>
<reference evidence="1 2" key="1">
    <citation type="submission" date="2021-12" db="EMBL/GenBank/DDBJ databases">
        <title>Genome sequence of Acetobacter sicerae DmPark20a_162.</title>
        <authorList>
            <person name="Chaston J.M."/>
        </authorList>
    </citation>
    <scope>NUCLEOTIDE SEQUENCE [LARGE SCALE GENOMIC DNA]</scope>
    <source>
        <strain evidence="1 2">DmPark20a_162</strain>
    </source>
</reference>
<gene>
    <name evidence="1" type="ORF">LWC05_15185</name>
</gene>
<dbReference type="SUPFAM" id="SSF69279">
    <property type="entry name" value="Phage tail proteins"/>
    <property type="match status" value="1"/>
</dbReference>
<proteinExistence type="predicted"/>